<feature type="transmembrane region" description="Helical" evidence="1">
    <location>
        <begin position="358"/>
        <end position="376"/>
    </location>
</feature>
<dbReference type="Proteomes" id="UP001153069">
    <property type="component" value="Unassembled WGS sequence"/>
</dbReference>
<name>A0A9N8EGF4_9STRA</name>
<accession>A0A9N8EGF4</accession>
<dbReference type="EMBL" id="CAICTM010001086">
    <property type="protein sequence ID" value="CAB9520278.1"/>
    <property type="molecule type" value="Genomic_DNA"/>
</dbReference>
<evidence type="ECO:0000313" key="2">
    <source>
        <dbReference type="EMBL" id="CAB9520278.1"/>
    </source>
</evidence>
<dbReference type="OrthoDB" id="43681at2759"/>
<evidence type="ECO:0008006" key="4">
    <source>
        <dbReference type="Google" id="ProtNLM"/>
    </source>
</evidence>
<keyword evidence="3" id="KW-1185">Reference proteome</keyword>
<keyword evidence="1" id="KW-1133">Transmembrane helix</keyword>
<proteinExistence type="predicted"/>
<organism evidence="2 3">
    <name type="scientific">Seminavis robusta</name>
    <dbReference type="NCBI Taxonomy" id="568900"/>
    <lineage>
        <taxon>Eukaryota</taxon>
        <taxon>Sar</taxon>
        <taxon>Stramenopiles</taxon>
        <taxon>Ochrophyta</taxon>
        <taxon>Bacillariophyta</taxon>
        <taxon>Bacillariophyceae</taxon>
        <taxon>Bacillariophycidae</taxon>
        <taxon>Naviculales</taxon>
        <taxon>Naviculaceae</taxon>
        <taxon>Seminavis</taxon>
    </lineage>
</organism>
<gene>
    <name evidence="2" type="ORF">SEMRO_1088_G239980.1</name>
</gene>
<sequence>MGKPPKRGSSLPLHIESCSTASSSEAERYYHHQYRPPRGSTLKDRVKSIRQEDRQAVVEDNAIAAALAARAFHLPGYSYMADWSQYIVNNHLIFGLCCRHPKHPLTTKLRFLNLMASALFGLAITNMIWLGYIYYDEDPDSVLFKISFYDEDAGNELIISSNLTNDDQWFFNNNTTNSSMMDDLWDNYNVTNTMAPTTLEPKSGWELFLPRPKNAHTETLGNTLQITRGMVLLWTLGAALHAVFDNTIWRLSACGCCLPGNRCERFGFLRGMSGAFTIFVVVMVTAVATFAVVLRATLMSHDEIEFSASNSGGLVDDAIDVRESFREAAQNIGALEFVMGYFVEFFLALFVYHPLFMTILFMGCLNFLGCGKLRVLGGRPFEMRQLEEEESGSQRHSAGLVTGNQCLSVPKGAVRRLSHTERSSYSSVNNFR</sequence>
<evidence type="ECO:0000256" key="1">
    <source>
        <dbReference type="SAM" id="Phobius"/>
    </source>
</evidence>
<comment type="caution">
    <text evidence="2">The sequence shown here is derived from an EMBL/GenBank/DDBJ whole genome shotgun (WGS) entry which is preliminary data.</text>
</comment>
<feature type="transmembrane region" description="Helical" evidence="1">
    <location>
        <begin position="274"/>
        <end position="294"/>
    </location>
</feature>
<reference evidence="2" key="1">
    <citation type="submission" date="2020-06" db="EMBL/GenBank/DDBJ databases">
        <authorList>
            <consortium name="Plant Systems Biology data submission"/>
        </authorList>
    </citation>
    <scope>NUCLEOTIDE SEQUENCE</scope>
    <source>
        <strain evidence="2">D6</strain>
    </source>
</reference>
<feature type="transmembrane region" description="Helical" evidence="1">
    <location>
        <begin position="111"/>
        <end position="135"/>
    </location>
</feature>
<protein>
    <recommendedName>
        <fullName evidence="4">Transmembrane protein</fullName>
    </recommendedName>
</protein>
<keyword evidence="1" id="KW-0472">Membrane</keyword>
<dbReference type="AlphaFoldDB" id="A0A9N8EGF4"/>
<evidence type="ECO:0000313" key="3">
    <source>
        <dbReference type="Proteomes" id="UP001153069"/>
    </source>
</evidence>
<keyword evidence="1" id="KW-0812">Transmembrane</keyword>